<accession>A0A1A8YUT1</accession>
<proteinExistence type="predicted"/>
<evidence type="ECO:0000313" key="1">
    <source>
        <dbReference type="EMBL" id="SBT35430.1"/>
    </source>
</evidence>
<keyword evidence="2" id="KW-1185">Reference proteome</keyword>
<organism evidence="1 2">
    <name type="scientific">Plasmodium ovale wallikeri</name>
    <dbReference type="NCBI Taxonomy" id="864142"/>
    <lineage>
        <taxon>Eukaryota</taxon>
        <taxon>Sar</taxon>
        <taxon>Alveolata</taxon>
        <taxon>Apicomplexa</taxon>
        <taxon>Aconoidasida</taxon>
        <taxon>Haemosporida</taxon>
        <taxon>Plasmodiidae</taxon>
        <taxon>Plasmodium</taxon>
        <taxon>Plasmodium (Plasmodium)</taxon>
    </lineage>
</organism>
<reference evidence="2" key="1">
    <citation type="submission" date="2016-05" db="EMBL/GenBank/DDBJ databases">
        <authorList>
            <person name="Naeem Raeece"/>
        </authorList>
    </citation>
    <scope>NUCLEOTIDE SEQUENCE [LARGE SCALE GENOMIC DNA]</scope>
</reference>
<gene>
    <name evidence="1" type="ORF">POVWA1_027310</name>
</gene>
<dbReference type="Proteomes" id="UP000078555">
    <property type="component" value="Unassembled WGS sequence"/>
</dbReference>
<name>A0A1A8YUT1_PLAOA</name>
<sequence length="114" mass="12684">MHLQNYIIVLSRKRSGHFTCSALRPVNNVSTAQLSSGALRTSHVALPTGTYACLHTRTTQTTQNKRKVILPFLHLINARTLCEKRAKFHFPSPPALVILPELRRGANCGGLQLR</sequence>
<dbReference type="EMBL" id="FLRD01000083">
    <property type="protein sequence ID" value="SBT35430.1"/>
    <property type="molecule type" value="Genomic_DNA"/>
</dbReference>
<dbReference type="AlphaFoldDB" id="A0A1A8YUT1"/>
<evidence type="ECO:0000313" key="2">
    <source>
        <dbReference type="Proteomes" id="UP000078555"/>
    </source>
</evidence>
<protein>
    <submittedName>
        <fullName evidence="1">Uncharacterized protein</fullName>
    </submittedName>
</protein>